<dbReference type="InterPro" id="IPR004242">
    <property type="entry name" value="Transposase_21"/>
</dbReference>
<dbReference type="Proteomes" id="UP000078561">
    <property type="component" value="Unassembled WGS sequence"/>
</dbReference>
<feature type="non-terminal residue" evidence="1">
    <location>
        <position position="1"/>
    </location>
</feature>
<proteinExistence type="predicted"/>
<gene>
    <name evidence="1" type="primary">ABSGL_01398.1 scaffold 1445</name>
</gene>
<evidence type="ECO:0000313" key="1">
    <source>
        <dbReference type="EMBL" id="SAL96038.1"/>
    </source>
</evidence>
<dbReference type="EMBL" id="LT550579">
    <property type="protein sequence ID" value="SAL96038.1"/>
    <property type="molecule type" value="Genomic_DNA"/>
</dbReference>
<dbReference type="Pfam" id="PF02992">
    <property type="entry name" value="Transposase_21"/>
    <property type="match status" value="1"/>
</dbReference>
<dbReference type="InParanoid" id="A0A163LS10"/>
<feature type="non-terminal residue" evidence="1">
    <location>
        <position position="160"/>
    </location>
</feature>
<sequence>DGLAYKSMVEKRLFESPYDVAIGLGIDGFLPFKRGRLTCTIVNMTIYNIHPDQRYQKHNLAQIMVIPGKGKPKDLESFLAPVYEELDHLSRVGIKVVTPDHGTILAKVHLMTFIGDIPAVADLIKHTGHMSYFGCRLCVVKGVRGLINDPLSGGMYFVGK</sequence>
<name>A0A163LS10_ABSGL</name>
<accession>A0A163LS10</accession>
<dbReference type="OrthoDB" id="2289822at2759"/>
<organism evidence="1">
    <name type="scientific">Absidia glauca</name>
    <name type="common">Pin mould</name>
    <dbReference type="NCBI Taxonomy" id="4829"/>
    <lineage>
        <taxon>Eukaryota</taxon>
        <taxon>Fungi</taxon>
        <taxon>Fungi incertae sedis</taxon>
        <taxon>Mucoromycota</taxon>
        <taxon>Mucoromycotina</taxon>
        <taxon>Mucoromycetes</taxon>
        <taxon>Mucorales</taxon>
        <taxon>Cunninghamellaceae</taxon>
        <taxon>Absidia</taxon>
    </lineage>
</organism>
<protein>
    <submittedName>
        <fullName evidence="1">Uncharacterized protein</fullName>
    </submittedName>
</protein>
<evidence type="ECO:0000313" key="2">
    <source>
        <dbReference type="Proteomes" id="UP000078561"/>
    </source>
</evidence>
<dbReference type="AlphaFoldDB" id="A0A163LS10"/>
<keyword evidence="2" id="KW-1185">Reference proteome</keyword>
<reference evidence="1" key="1">
    <citation type="submission" date="2016-04" db="EMBL/GenBank/DDBJ databases">
        <authorList>
            <person name="Evans L.H."/>
            <person name="Alamgir A."/>
            <person name="Owens N."/>
            <person name="Weber N.D."/>
            <person name="Virtaneva K."/>
            <person name="Barbian K."/>
            <person name="Babar A."/>
            <person name="Rosenke K."/>
        </authorList>
    </citation>
    <scope>NUCLEOTIDE SEQUENCE [LARGE SCALE GENOMIC DNA]</scope>
    <source>
        <strain evidence="1">CBS 101.48</strain>
    </source>
</reference>